<accession>A0A2A2LBL5</accession>
<protein>
    <submittedName>
        <fullName evidence="2">Uncharacterized protein</fullName>
    </submittedName>
</protein>
<evidence type="ECO:0000313" key="3">
    <source>
        <dbReference type="Proteomes" id="UP000218231"/>
    </source>
</evidence>
<feature type="compositionally biased region" description="Acidic residues" evidence="1">
    <location>
        <begin position="1"/>
        <end position="12"/>
    </location>
</feature>
<dbReference type="EMBL" id="LIAE01006947">
    <property type="protein sequence ID" value="PAV83560.1"/>
    <property type="molecule type" value="Genomic_DNA"/>
</dbReference>
<keyword evidence="3" id="KW-1185">Reference proteome</keyword>
<feature type="region of interest" description="Disordered" evidence="1">
    <location>
        <begin position="1"/>
        <end position="85"/>
    </location>
</feature>
<name>A0A2A2LBL5_9BILA</name>
<dbReference type="Proteomes" id="UP000218231">
    <property type="component" value="Unassembled WGS sequence"/>
</dbReference>
<reference evidence="2 3" key="1">
    <citation type="journal article" date="2017" name="Curr. Biol.">
        <title>Genome architecture and evolution of a unichromosomal asexual nematode.</title>
        <authorList>
            <person name="Fradin H."/>
            <person name="Zegar C."/>
            <person name="Gutwein M."/>
            <person name="Lucas J."/>
            <person name="Kovtun M."/>
            <person name="Corcoran D."/>
            <person name="Baugh L.R."/>
            <person name="Kiontke K."/>
            <person name="Gunsalus K."/>
            <person name="Fitch D.H."/>
            <person name="Piano F."/>
        </authorList>
    </citation>
    <scope>NUCLEOTIDE SEQUENCE [LARGE SCALE GENOMIC DNA]</scope>
    <source>
        <strain evidence="2">PF1309</strain>
    </source>
</reference>
<evidence type="ECO:0000313" key="2">
    <source>
        <dbReference type="EMBL" id="PAV83560.1"/>
    </source>
</evidence>
<gene>
    <name evidence="2" type="ORF">WR25_10843</name>
</gene>
<proteinExistence type="predicted"/>
<dbReference type="AlphaFoldDB" id="A0A2A2LBL5"/>
<feature type="compositionally biased region" description="Polar residues" evidence="1">
    <location>
        <begin position="60"/>
        <end position="72"/>
    </location>
</feature>
<evidence type="ECO:0000256" key="1">
    <source>
        <dbReference type="SAM" id="MobiDB-lite"/>
    </source>
</evidence>
<comment type="caution">
    <text evidence="2">The sequence shown here is derived from an EMBL/GenBank/DDBJ whole genome shotgun (WGS) entry which is preliminary data.</text>
</comment>
<sequence length="105" mass="11979">MPNRDDDGEVEVDTISGRKGNEDRKGRRIDTHTERRSGGPKKSHLGPELRAKRSEKSDESTTAQSKGTANNKLTDRPRLTRRSKSTLLSSEMWECESRDILQKRK</sequence>
<organism evidence="2 3">
    <name type="scientific">Diploscapter pachys</name>
    <dbReference type="NCBI Taxonomy" id="2018661"/>
    <lineage>
        <taxon>Eukaryota</taxon>
        <taxon>Metazoa</taxon>
        <taxon>Ecdysozoa</taxon>
        <taxon>Nematoda</taxon>
        <taxon>Chromadorea</taxon>
        <taxon>Rhabditida</taxon>
        <taxon>Rhabditina</taxon>
        <taxon>Rhabditomorpha</taxon>
        <taxon>Rhabditoidea</taxon>
        <taxon>Rhabditidae</taxon>
        <taxon>Diploscapter</taxon>
    </lineage>
</organism>
<feature type="compositionally biased region" description="Basic and acidic residues" evidence="1">
    <location>
        <begin position="19"/>
        <end position="37"/>
    </location>
</feature>
<feature type="compositionally biased region" description="Basic and acidic residues" evidence="1">
    <location>
        <begin position="45"/>
        <end position="59"/>
    </location>
</feature>